<dbReference type="Pfam" id="PF14255">
    <property type="entry name" value="Zn_ribbon_21"/>
    <property type="match status" value="1"/>
</dbReference>
<accession>A0ABV4TYT2</accession>
<gene>
    <name evidence="1" type="ORF">ACERLL_16850</name>
</gene>
<name>A0ABV4TYT2_9GAMM</name>
<proteinExistence type="predicted"/>
<dbReference type="EMBL" id="JBGUAW010000015">
    <property type="protein sequence ID" value="MFA9462478.1"/>
    <property type="molecule type" value="Genomic_DNA"/>
</dbReference>
<organism evidence="1 2">
    <name type="scientific">Thiohalorhabdus methylotrophus</name>
    <dbReference type="NCBI Taxonomy" id="3242694"/>
    <lineage>
        <taxon>Bacteria</taxon>
        <taxon>Pseudomonadati</taxon>
        <taxon>Pseudomonadota</taxon>
        <taxon>Gammaproteobacteria</taxon>
        <taxon>Thiohalorhabdales</taxon>
        <taxon>Thiohalorhabdaceae</taxon>
        <taxon>Thiohalorhabdus</taxon>
    </lineage>
</organism>
<sequence length="66" mass="7045">MDEEPLPEIPVSCPYCGEGFATLVDTSGRDAAYIEDCPVCCAPIEFTVSWPPDGGPPEVVVARDDD</sequence>
<reference evidence="1 2" key="1">
    <citation type="submission" date="2024-08" db="EMBL/GenBank/DDBJ databases">
        <title>Whole-genome sequencing of halo(alkali)philic microorganisms from hypersaline lakes.</title>
        <authorList>
            <person name="Sorokin D.Y."/>
            <person name="Merkel A.Y."/>
            <person name="Messina E."/>
            <person name="Yakimov M."/>
        </authorList>
    </citation>
    <scope>NUCLEOTIDE SEQUENCE [LARGE SCALE GENOMIC DNA]</scope>
    <source>
        <strain evidence="1 2">Cl-TMA</strain>
    </source>
</reference>
<evidence type="ECO:0000313" key="1">
    <source>
        <dbReference type="EMBL" id="MFA9462478.1"/>
    </source>
</evidence>
<keyword evidence="2" id="KW-1185">Reference proteome</keyword>
<protein>
    <submittedName>
        <fullName evidence="1">CPXCG motif-containing cysteine-rich protein</fullName>
    </submittedName>
</protein>
<dbReference type="InterPro" id="IPR025990">
    <property type="entry name" value="zinc_ribbon_bacterial"/>
</dbReference>
<dbReference type="RefSeq" id="WP_373657268.1">
    <property type="nucleotide sequence ID" value="NZ_JBGUAW010000015.1"/>
</dbReference>
<dbReference type="InterPro" id="IPR017143">
    <property type="entry name" value="UCP037225"/>
</dbReference>
<dbReference type="PIRSF" id="PIRSF037225">
    <property type="entry name" value="UCP037225"/>
    <property type="match status" value="1"/>
</dbReference>
<dbReference type="Proteomes" id="UP001575181">
    <property type="component" value="Unassembled WGS sequence"/>
</dbReference>
<comment type="caution">
    <text evidence="1">The sequence shown here is derived from an EMBL/GenBank/DDBJ whole genome shotgun (WGS) entry which is preliminary data.</text>
</comment>
<evidence type="ECO:0000313" key="2">
    <source>
        <dbReference type="Proteomes" id="UP001575181"/>
    </source>
</evidence>